<dbReference type="Proteomes" id="UP000184330">
    <property type="component" value="Unassembled WGS sequence"/>
</dbReference>
<sequence length="1310" mass="146580">MSTDQSMFLIPNAGWQPAASMHQWTTALWYGDSDLENYFFGSASQRCHSQYLQDETTPAQSPPRGARPRLEDTRSIEIKVSSTRQISPDLILPHSKFDDLDAELNEPQNTLAGEKLEAVEEVEEIEDIEETVNGALPASADLARKRTSTWRGQSELINSPYKASSIFKDEKLLETIKISEDSDTKIIRKTGLLGDHELELDLASDSSHDSEIQVVSSTDSAPTKETNHKTVTLTLGANLQAFHLMYLFRPSGIPDNVTLSLRSTFDVRALRRQLEKAQASGSGSQFPLWTLGFDTKVFGYAHRIIPTTPLVDNIPLTRLKASTEKKKFEEYIESLGLYKDAAWLELRCIFDPERYGINEEPSLEFHQLATAFFSGKEVPEECSADDNTWKSSTILDLDLDLDETDLLSGEPLGIKEQETTYKITNGTGDRAKVMAQEPLRDQVLATFLLDLMMSREIEKAIAQQARYKFMKVFHSSERSLMISHLENVEKSFKQDCGYLWARPGSVDFYVFPDGHWMYATMPPAFFTGKDAMDVMEPETRENATAQVPLEAERPTTADNSAQPESKSKKPKKKKKKPAKAKESTDSRVDPPVKVSEKTNDSESMVASDPSTTQHIGVLATSSTVDEPATKDMFVPEAIEAVNKGNGWQEVTKARAVPKTKMKASRSMSQLPFSSNARPASPKSASTIVNVSKSGSGVVFSSVANPQASTIDRRVSPFMKETAHITVPKIRQTRTQPTPTIVPPELLDSNFPPLSTPNEPGMPKYSLCATGNKIQPTLSITPTGEVLVDSPDSDRSSGKTVICNHIKQEAGQGNLAVADDLSWADLTTSTKFHPHQRYASLQTSSTRSKEEDMISGQDMAAAQMTLVRDSRVLSLQFGEVPVGYGLSLPETTREPLSHRSQSSDGSAKLGYKQTSSICEGDQCVIRSESPIPDDPGTPSLYSTDGPSQYYIPSPRFSPTIHGFTQDSAHLARGPRSHSLPFTSSTNLSTNSDELSAITELQQNGHPPEERSKLHSHPAKPEFVPSYFTCVCCMATRRPTPEAPVYFCPFCGPLTNVRYCSKACLLAESFDHRCHCANYPASQMLMGFDQPDHYVYNKDAILTLHKWEALPSRELFRQKTFSVYCFTGVFPEICKAWAKKSSDRADVYPADLDEPSQKISGDYHIFRSEISASGQSSPTEVLATFRIPETDPMKQDFNRLLNACFMFADMDLNLIIFLYRLIRHFILHDSYYRHSFPTIPREILYPEFRQQFKMEFGIYYNDNAEPPFLNFVEEWPLINVLLQHYEQSYPDLVIHLMRKLPYRDPSLPTPPL</sequence>
<evidence type="ECO:0000313" key="3">
    <source>
        <dbReference type="Proteomes" id="UP000184330"/>
    </source>
</evidence>
<feature type="region of interest" description="Disordered" evidence="1">
    <location>
        <begin position="925"/>
        <end position="944"/>
    </location>
</feature>
<dbReference type="STRING" id="576137.A0A1L7WJ37"/>
<name>A0A1L7WJ37_9HELO</name>
<feature type="region of interest" description="Disordered" evidence="1">
    <location>
        <begin position="50"/>
        <end position="73"/>
    </location>
</feature>
<organism evidence="2 3">
    <name type="scientific">Phialocephala subalpina</name>
    <dbReference type="NCBI Taxonomy" id="576137"/>
    <lineage>
        <taxon>Eukaryota</taxon>
        <taxon>Fungi</taxon>
        <taxon>Dikarya</taxon>
        <taxon>Ascomycota</taxon>
        <taxon>Pezizomycotina</taxon>
        <taxon>Leotiomycetes</taxon>
        <taxon>Helotiales</taxon>
        <taxon>Mollisiaceae</taxon>
        <taxon>Phialocephala</taxon>
        <taxon>Phialocephala fortinii species complex</taxon>
    </lineage>
</organism>
<evidence type="ECO:0000256" key="1">
    <source>
        <dbReference type="SAM" id="MobiDB-lite"/>
    </source>
</evidence>
<dbReference type="OrthoDB" id="4757558at2759"/>
<feature type="region of interest" description="Disordered" evidence="1">
    <location>
        <begin position="539"/>
        <end position="612"/>
    </location>
</feature>
<keyword evidence="3" id="KW-1185">Reference proteome</keyword>
<accession>A0A1L7WJ37</accession>
<gene>
    <name evidence="2" type="ORF">PAC_02657</name>
</gene>
<reference evidence="2 3" key="1">
    <citation type="submission" date="2016-03" db="EMBL/GenBank/DDBJ databases">
        <authorList>
            <person name="Ploux O."/>
        </authorList>
    </citation>
    <scope>NUCLEOTIDE SEQUENCE [LARGE SCALE GENOMIC DNA]</scope>
    <source>
        <strain evidence="2 3">UAMH 11012</strain>
    </source>
</reference>
<dbReference type="EMBL" id="FJOG01000003">
    <property type="protein sequence ID" value="CZR52780.1"/>
    <property type="molecule type" value="Genomic_DNA"/>
</dbReference>
<feature type="compositionally biased region" description="Basic residues" evidence="1">
    <location>
        <begin position="568"/>
        <end position="578"/>
    </location>
</feature>
<feature type="compositionally biased region" description="Polar residues" evidence="1">
    <location>
        <begin position="665"/>
        <end position="682"/>
    </location>
</feature>
<feature type="compositionally biased region" description="Basic and acidic residues" evidence="1">
    <location>
        <begin position="579"/>
        <end position="600"/>
    </location>
</feature>
<evidence type="ECO:0000313" key="2">
    <source>
        <dbReference type="EMBL" id="CZR52780.1"/>
    </source>
</evidence>
<feature type="compositionally biased region" description="Polar residues" evidence="1">
    <location>
        <begin position="50"/>
        <end position="59"/>
    </location>
</feature>
<feature type="region of interest" description="Disordered" evidence="1">
    <location>
        <begin position="966"/>
        <end position="988"/>
    </location>
</feature>
<feature type="region of interest" description="Disordered" evidence="1">
    <location>
        <begin position="889"/>
        <end position="911"/>
    </location>
</feature>
<feature type="region of interest" description="Disordered" evidence="1">
    <location>
        <begin position="654"/>
        <end position="682"/>
    </location>
</feature>
<protein>
    <submittedName>
        <fullName evidence="2">Uncharacterized protein</fullName>
    </submittedName>
</protein>
<proteinExistence type="predicted"/>
<feature type="compositionally biased region" description="Polar residues" evidence="1">
    <location>
        <begin position="978"/>
        <end position="988"/>
    </location>
</feature>
<feature type="compositionally biased region" description="Polar residues" evidence="1">
    <location>
        <begin position="601"/>
        <end position="612"/>
    </location>
</feature>